<dbReference type="PANTHER" id="PTHR43884">
    <property type="entry name" value="ACYL-COA DEHYDROGENASE"/>
    <property type="match status" value="1"/>
</dbReference>
<dbReference type="InterPro" id="IPR046373">
    <property type="entry name" value="Acyl-CoA_Oxase/DH_mid-dom_sf"/>
</dbReference>
<proteinExistence type="inferred from homology"/>
<keyword evidence="5 6" id="KW-0560">Oxidoreductase</keyword>
<dbReference type="FunFam" id="2.40.110.10:FF:000001">
    <property type="entry name" value="Acyl-CoA dehydrogenase, mitochondrial"/>
    <property type="match status" value="1"/>
</dbReference>
<evidence type="ECO:0000256" key="6">
    <source>
        <dbReference type="RuleBase" id="RU362125"/>
    </source>
</evidence>
<dbReference type="Gene3D" id="1.10.540.10">
    <property type="entry name" value="Acyl-CoA dehydrogenase/oxidase, N-terminal domain"/>
    <property type="match status" value="1"/>
</dbReference>
<feature type="domain" description="Acyl-CoA dehydrogenase/oxidase C-terminal" evidence="7">
    <location>
        <begin position="230"/>
        <end position="380"/>
    </location>
</feature>
<dbReference type="SUPFAM" id="SSF47203">
    <property type="entry name" value="Acyl-CoA dehydrogenase C-terminal domain-like"/>
    <property type="match status" value="1"/>
</dbReference>
<dbReference type="PROSITE" id="PS00072">
    <property type="entry name" value="ACYL_COA_DH_1"/>
    <property type="match status" value="1"/>
</dbReference>
<dbReference type="InterPro" id="IPR037069">
    <property type="entry name" value="AcylCoA_DH/ox_N_sf"/>
</dbReference>
<dbReference type="RefSeq" id="WP_390223022.1">
    <property type="nucleotide sequence ID" value="NZ_JBHTAA010000005.1"/>
</dbReference>
<evidence type="ECO:0000313" key="10">
    <source>
        <dbReference type="EMBL" id="MFC7203685.1"/>
    </source>
</evidence>
<dbReference type="Pfam" id="PF02770">
    <property type="entry name" value="Acyl-CoA_dh_M"/>
    <property type="match status" value="1"/>
</dbReference>
<dbReference type="Gene3D" id="2.40.110.10">
    <property type="entry name" value="Butyryl-CoA Dehydrogenase, subunit A, domain 2"/>
    <property type="match status" value="1"/>
</dbReference>
<dbReference type="FunFam" id="1.20.140.10:FF:000004">
    <property type="entry name" value="Acyl-CoA dehydrogenase FadE25"/>
    <property type="match status" value="1"/>
</dbReference>
<dbReference type="PANTHER" id="PTHR43884:SF12">
    <property type="entry name" value="ISOVALERYL-COA DEHYDROGENASE, MITOCHONDRIAL-RELATED"/>
    <property type="match status" value="1"/>
</dbReference>
<evidence type="ECO:0000259" key="8">
    <source>
        <dbReference type="Pfam" id="PF02770"/>
    </source>
</evidence>
<dbReference type="InterPro" id="IPR009075">
    <property type="entry name" value="AcylCo_DH/oxidase_C"/>
</dbReference>
<comment type="similarity">
    <text evidence="2 6">Belongs to the acyl-CoA dehydrogenase family.</text>
</comment>
<dbReference type="PIRSF" id="PIRSF016578">
    <property type="entry name" value="HsaA"/>
    <property type="match status" value="1"/>
</dbReference>
<comment type="cofactor">
    <cofactor evidence="1 6">
        <name>FAD</name>
        <dbReference type="ChEBI" id="CHEBI:57692"/>
    </cofactor>
</comment>
<evidence type="ECO:0000259" key="9">
    <source>
        <dbReference type="Pfam" id="PF02771"/>
    </source>
</evidence>
<dbReference type="AlphaFoldDB" id="A0ABD5ZEH9"/>
<feature type="domain" description="Acyl-CoA dehydrogenase/oxidase N-terminal" evidence="9">
    <location>
        <begin position="6"/>
        <end position="117"/>
    </location>
</feature>
<evidence type="ECO:0000256" key="5">
    <source>
        <dbReference type="ARBA" id="ARBA00023002"/>
    </source>
</evidence>
<dbReference type="EC" id="1.-.-.-" evidence="10"/>
<comment type="caution">
    <text evidence="10">The sequence shown here is derived from an EMBL/GenBank/DDBJ whole genome shotgun (WGS) entry which is preliminary data.</text>
</comment>
<dbReference type="PROSITE" id="PS00073">
    <property type="entry name" value="ACYL_COA_DH_2"/>
    <property type="match status" value="1"/>
</dbReference>
<dbReference type="Pfam" id="PF00441">
    <property type="entry name" value="Acyl-CoA_dh_1"/>
    <property type="match status" value="1"/>
</dbReference>
<reference evidence="10 11" key="1">
    <citation type="journal article" date="2019" name="Int. J. Syst. Evol. Microbiol.">
        <title>The Global Catalogue of Microorganisms (GCM) 10K type strain sequencing project: providing services to taxonomists for standard genome sequencing and annotation.</title>
        <authorList>
            <consortium name="The Broad Institute Genomics Platform"/>
            <consortium name="The Broad Institute Genome Sequencing Center for Infectious Disease"/>
            <person name="Wu L."/>
            <person name="Ma J."/>
        </authorList>
    </citation>
    <scope>NUCLEOTIDE SEQUENCE [LARGE SCALE GENOMIC DNA]</scope>
    <source>
        <strain evidence="10 11">DSM 29988</strain>
    </source>
</reference>
<keyword evidence="11" id="KW-1185">Reference proteome</keyword>
<dbReference type="InterPro" id="IPR006091">
    <property type="entry name" value="Acyl-CoA_Oxase/DH_mid-dom"/>
</dbReference>
<dbReference type="InterPro" id="IPR036250">
    <property type="entry name" value="AcylCo_DH-like_C"/>
</dbReference>
<keyword evidence="4 6" id="KW-0274">FAD</keyword>
<protein>
    <submittedName>
        <fullName evidence="10">Acyl-CoA dehydrogenase family protein</fullName>
        <ecNumber evidence="10">1.-.-.-</ecNumber>
    </submittedName>
</protein>
<dbReference type="GO" id="GO:0016627">
    <property type="term" value="F:oxidoreductase activity, acting on the CH-CH group of donors"/>
    <property type="evidence" value="ECO:0007669"/>
    <property type="project" value="UniProtKB-ARBA"/>
</dbReference>
<sequence>MDYNLTDEQRAIKEEVRRFAENEIAPVASEYDEEEKYPHDIVKEAAKMGLTGAHFPVEYGGVGYSSLENALVTEELFAVDPGIGLCITSAGFGAEAIIAFGTDEQKERYLPPIVEGESVMGAAISEPQAGSDVTGVRTRAEKDGDEWVLNGNKMWITNGSVGDYFVVMCQTDPDAEDRYSGFSQILVEADRDGFSADKITGKMGIRASDTAELILDDVRVPEENLVGTRGMGFLQLMQFFDETRTAVAAQGVGIAKGACERALEYAKEREQFGRSISDFQAIQHKLSEMHTRTEAARQLTYKSAWSVDNDEDQLTALASMAKEFASDVATDVADEAVQIHGGAGFVNDHDVERLYRDSKITQIYEGTTEIQKTIIARELLGKGY</sequence>
<dbReference type="EMBL" id="JBHTAA010000005">
    <property type="protein sequence ID" value="MFC7203685.1"/>
    <property type="molecule type" value="Genomic_DNA"/>
</dbReference>
<dbReference type="Gene3D" id="1.20.140.10">
    <property type="entry name" value="Butyryl-CoA Dehydrogenase, subunit A, domain 3"/>
    <property type="match status" value="1"/>
</dbReference>
<dbReference type="InterPro" id="IPR009100">
    <property type="entry name" value="AcylCoA_DH/oxidase_NM_dom_sf"/>
</dbReference>
<evidence type="ECO:0000256" key="4">
    <source>
        <dbReference type="ARBA" id="ARBA00022827"/>
    </source>
</evidence>
<evidence type="ECO:0000256" key="2">
    <source>
        <dbReference type="ARBA" id="ARBA00009347"/>
    </source>
</evidence>
<dbReference type="Pfam" id="PF02771">
    <property type="entry name" value="Acyl-CoA_dh_N"/>
    <property type="match status" value="1"/>
</dbReference>
<feature type="domain" description="Acyl-CoA oxidase/dehydrogenase middle" evidence="8">
    <location>
        <begin position="122"/>
        <end position="218"/>
    </location>
</feature>
<dbReference type="InterPro" id="IPR013786">
    <property type="entry name" value="AcylCoA_DH/ox_N"/>
</dbReference>
<evidence type="ECO:0000256" key="1">
    <source>
        <dbReference type="ARBA" id="ARBA00001974"/>
    </source>
</evidence>
<keyword evidence="3 6" id="KW-0285">Flavoprotein</keyword>
<dbReference type="SUPFAM" id="SSF56645">
    <property type="entry name" value="Acyl-CoA dehydrogenase NM domain-like"/>
    <property type="match status" value="1"/>
</dbReference>
<name>A0ABD5ZEH9_9EURY</name>
<evidence type="ECO:0000256" key="3">
    <source>
        <dbReference type="ARBA" id="ARBA00022630"/>
    </source>
</evidence>
<accession>A0ABD5ZEH9</accession>
<organism evidence="10 11">
    <name type="scientific">Haloferax namakaokahaiae</name>
    <dbReference type="NCBI Taxonomy" id="1748331"/>
    <lineage>
        <taxon>Archaea</taxon>
        <taxon>Methanobacteriati</taxon>
        <taxon>Methanobacteriota</taxon>
        <taxon>Stenosarchaea group</taxon>
        <taxon>Halobacteria</taxon>
        <taxon>Halobacteriales</taxon>
        <taxon>Haloferacaceae</taxon>
        <taxon>Haloferax</taxon>
    </lineage>
</organism>
<evidence type="ECO:0000259" key="7">
    <source>
        <dbReference type="Pfam" id="PF00441"/>
    </source>
</evidence>
<dbReference type="FunFam" id="1.10.540.10:FF:000002">
    <property type="entry name" value="Acyl-CoA dehydrogenase FadE19"/>
    <property type="match status" value="1"/>
</dbReference>
<gene>
    <name evidence="10" type="ORF">ACFQJC_09175</name>
</gene>
<evidence type="ECO:0000313" key="11">
    <source>
        <dbReference type="Proteomes" id="UP001596481"/>
    </source>
</evidence>
<dbReference type="InterPro" id="IPR006089">
    <property type="entry name" value="Acyl-CoA_DH_CS"/>
</dbReference>
<dbReference type="Proteomes" id="UP001596481">
    <property type="component" value="Unassembled WGS sequence"/>
</dbReference>